<dbReference type="EMBL" id="BOPG01000094">
    <property type="protein sequence ID" value="GIJ63436.1"/>
    <property type="molecule type" value="Genomic_DNA"/>
</dbReference>
<feature type="domain" description="Trypsin-co-occurring" evidence="2">
    <location>
        <begin position="5"/>
        <end position="82"/>
    </location>
</feature>
<accession>A0A8J3ZGI5</accession>
<gene>
    <name evidence="3" type="ORF">Vau01_109520</name>
</gene>
<dbReference type="InterPro" id="IPR045608">
    <property type="entry name" value="Trypco2"/>
</dbReference>
<proteinExistence type="predicted"/>
<dbReference type="Pfam" id="PF19631">
    <property type="entry name" value="Trypco2"/>
    <property type="match status" value="1"/>
</dbReference>
<evidence type="ECO:0000313" key="3">
    <source>
        <dbReference type="EMBL" id="GIJ63436.1"/>
    </source>
</evidence>
<protein>
    <recommendedName>
        <fullName evidence="2">Trypsin-co-occurring domain-containing protein</fullName>
    </recommendedName>
</protein>
<evidence type="ECO:0000256" key="1">
    <source>
        <dbReference type="SAM" id="MobiDB-lite"/>
    </source>
</evidence>
<evidence type="ECO:0000259" key="2">
    <source>
        <dbReference type="Pfam" id="PF19631"/>
    </source>
</evidence>
<name>A0A8J3ZGI5_9ACTN</name>
<organism evidence="3 4">
    <name type="scientific">Virgisporangium aurantiacum</name>
    <dbReference type="NCBI Taxonomy" id="175570"/>
    <lineage>
        <taxon>Bacteria</taxon>
        <taxon>Bacillati</taxon>
        <taxon>Actinomycetota</taxon>
        <taxon>Actinomycetes</taxon>
        <taxon>Micromonosporales</taxon>
        <taxon>Micromonosporaceae</taxon>
        <taxon>Virgisporangium</taxon>
    </lineage>
</organism>
<dbReference type="Proteomes" id="UP000612585">
    <property type="component" value="Unassembled WGS sequence"/>
</dbReference>
<keyword evidence="4" id="KW-1185">Reference proteome</keyword>
<dbReference type="AlphaFoldDB" id="A0A8J3ZGI5"/>
<comment type="caution">
    <text evidence="3">The sequence shown here is derived from an EMBL/GenBank/DDBJ whole genome shotgun (WGS) entry which is preliminary data.</text>
</comment>
<evidence type="ECO:0000313" key="4">
    <source>
        <dbReference type="Proteomes" id="UP000612585"/>
    </source>
</evidence>
<sequence>MDDAVELADLIGQLRGELSRAMWAGEHGDIRFVPGPVELELTISIEKTTGGDGRIRFWVLDGGASRSSTAMVTQRLTMTLDPRLASDPDRRPQISGRSFEGET</sequence>
<dbReference type="RefSeq" id="WP_204009952.1">
    <property type="nucleotide sequence ID" value="NZ_BOPG01000094.1"/>
</dbReference>
<feature type="region of interest" description="Disordered" evidence="1">
    <location>
        <begin position="80"/>
        <end position="103"/>
    </location>
</feature>
<reference evidence="3" key="1">
    <citation type="submission" date="2021-01" db="EMBL/GenBank/DDBJ databases">
        <title>Whole genome shotgun sequence of Virgisporangium aurantiacum NBRC 16421.</title>
        <authorList>
            <person name="Komaki H."/>
            <person name="Tamura T."/>
        </authorList>
    </citation>
    <scope>NUCLEOTIDE SEQUENCE</scope>
    <source>
        <strain evidence="3">NBRC 16421</strain>
    </source>
</reference>